<evidence type="ECO:0000313" key="2">
    <source>
        <dbReference type="EMBL" id="KAK6975058.1"/>
    </source>
</evidence>
<proteinExistence type="predicted"/>
<evidence type="ECO:0000313" key="3">
    <source>
        <dbReference type="EMBL" id="KAK6988167.1"/>
    </source>
</evidence>
<evidence type="ECO:0000256" key="1">
    <source>
        <dbReference type="SAM" id="MobiDB-lite"/>
    </source>
</evidence>
<dbReference type="EMBL" id="JAWWNJ010000175">
    <property type="protein sequence ID" value="KAK6975058.1"/>
    <property type="molecule type" value="Genomic_DNA"/>
</dbReference>
<dbReference type="PANTHER" id="PTHR46929:SF3">
    <property type="entry name" value="MYB_SANT-LIKE DOMAIN-CONTAINING PROTEIN"/>
    <property type="match status" value="1"/>
</dbReference>
<comment type="caution">
    <text evidence="3">The sequence shown here is derived from an EMBL/GenBank/DDBJ whole genome shotgun (WGS) entry which is preliminary data.</text>
</comment>
<feature type="region of interest" description="Disordered" evidence="1">
    <location>
        <begin position="144"/>
        <end position="222"/>
    </location>
</feature>
<sequence>MPPRRRNKATVDEDDPDEPPAAPKQTRVRWTASDDKIVVDTLKQAKKDGLQADSGWRPVVWGKCAEALKDSPDFKDLHGLRDLSGFGWDDGLKMVTATDGVWADLLKRHPEHERWRSTPFPLYDSILELVEGVVATGVGAFHAGPSTAPPASSNVDNELPPPQTPQGKDNDGDIVMTPPNADVDNDLIASSPIRPRTRKRAASSSPTTSTSTTVKKSRNRNAGAVNQVAIAMQSVASALTTDGSPHGRMRQAAVKMMQDDGEFSSDEESTVMLLLSRDKDASISSTFLAAEPKSRRTAFLRKVLAAEYGDE</sequence>
<protein>
    <recommendedName>
        <fullName evidence="5">Myb/SANT-like domain-containing protein</fullName>
    </recommendedName>
</protein>
<feature type="region of interest" description="Disordered" evidence="1">
    <location>
        <begin position="1"/>
        <end position="30"/>
    </location>
</feature>
<keyword evidence="4" id="KW-1185">Reference proteome</keyword>
<reference evidence="3 4" key="1">
    <citation type="journal article" date="2024" name="J Genomics">
        <title>Draft genome sequencing and assembly of Favolaschia claudopus CIRM-BRFM 2984 isolated from oak limbs.</title>
        <authorList>
            <person name="Navarro D."/>
            <person name="Drula E."/>
            <person name="Chaduli D."/>
            <person name="Cazenave R."/>
            <person name="Ahrendt S."/>
            <person name="Wang J."/>
            <person name="Lipzen A."/>
            <person name="Daum C."/>
            <person name="Barry K."/>
            <person name="Grigoriev I.V."/>
            <person name="Favel A."/>
            <person name="Rosso M.N."/>
            <person name="Martin F."/>
        </authorList>
    </citation>
    <scope>NUCLEOTIDE SEQUENCE [LARGE SCALE GENOMIC DNA]</scope>
    <source>
        <strain evidence="3 4">CIRM-BRFM 2984</strain>
    </source>
</reference>
<accession>A0AAV9ZPA8</accession>
<evidence type="ECO:0008006" key="5">
    <source>
        <dbReference type="Google" id="ProtNLM"/>
    </source>
</evidence>
<name>A0AAV9ZPA8_9AGAR</name>
<dbReference type="AlphaFoldDB" id="A0AAV9ZPA8"/>
<dbReference type="EMBL" id="JAWWNJ010000125">
    <property type="protein sequence ID" value="KAK6988167.1"/>
    <property type="molecule type" value="Genomic_DNA"/>
</dbReference>
<gene>
    <name evidence="3" type="ORF">R3P38DRAFT_3332135</name>
    <name evidence="2" type="ORF">R3P38DRAFT_3478064</name>
</gene>
<dbReference type="Proteomes" id="UP001362999">
    <property type="component" value="Unassembled WGS sequence"/>
</dbReference>
<evidence type="ECO:0000313" key="4">
    <source>
        <dbReference type="Proteomes" id="UP001362999"/>
    </source>
</evidence>
<feature type="compositionally biased region" description="Low complexity" evidence="1">
    <location>
        <begin position="202"/>
        <end position="214"/>
    </location>
</feature>
<dbReference type="PANTHER" id="PTHR46929">
    <property type="entry name" value="EXPRESSED PROTEIN"/>
    <property type="match status" value="1"/>
</dbReference>
<organism evidence="3 4">
    <name type="scientific">Favolaschia claudopus</name>
    <dbReference type="NCBI Taxonomy" id="2862362"/>
    <lineage>
        <taxon>Eukaryota</taxon>
        <taxon>Fungi</taxon>
        <taxon>Dikarya</taxon>
        <taxon>Basidiomycota</taxon>
        <taxon>Agaricomycotina</taxon>
        <taxon>Agaricomycetes</taxon>
        <taxon>Agaricomycetidae</taxon>
        <taxon>Agaricales</taxon>
        <taxon>Marasmiineae</taxon>
        <taxon>Mycenaceae</taxon>
        <taxon>Favolaschia</taxon>
    </lineage>
</organism>